<evidence type="ECO:0000313" key="2">
    <source>
        <dbReference type="EMBL" id="OGN29034.1"/>
    </source>
</evidence>
<dbReference type="Pfam" id="PF01978">
    <property type="entry name" value="TrmB"/>
    <property type="match status" value="1"/>
</dbReference>
<protein>
    <recommendedName>
        <fullName evidence="1">Transcription regulator TrmB N-terminal domain-containing protein</fullName>
    </recommendedName>
</protein>
<name>A0A1F8GUE0_9BACT</name>
<dbReference type="InterPro" id="IPR002831">
    <property type="entry name" value="Tscrpt_reg_TrmB_N"/>
</dbReference>
<accession>A0A1F8GUE0</accession>
<reference evidence="2 3" key="1">
    <citation type="journal article" date="2016" name="Nat. Commun.">
        <title>Thousands of microbial genomes shed light on interconnected biogeochemical processes in an aquifer system.</title>
        <authorList>
            <person name="Anantharaman K."/>
            <person name="Brown C.T."/>
            <person name="Hug L.A."/>
            <person name="Sharon I."/>
            <person name="Castelle C.J."/>
            <person name="Probst A.J."/>
            <person name="Thomas B.C."/>
            <person name="Singh A."/>
            <person name="Wilkins M.J."/>
            <person name="Karaoz U."/>
            <person name="Brodie E.L."/>
            <person name="Williams K.H."/>
            <person name="Hubbard S.S."/>
            <person name="Banfield J.F."/>
        </authorList>
    </citation>
    <scope>NUCLEOTIDE SEQUENCE [LARGE SCALE GENOMIC DNA]</scope>
</reference>
<gene>
    <name evidence="2" type="ORF">A3A33_00040</name>
</gene>
<comment type="caution">
    <text evidence="2">The sequence shown here is derived from an EMBL/GenBank/DDBJ whole genome shotgun (WGS) entry which is preliminary data.</text>
</comment>
<dbReference type="AlphaFoldDB" id="A0A1F8GUE0"/>
<evidence type="ECO:0000313" key="3">
    <source>
        <dbReference type="Proteomes" id="UP000179047"/>
    </source>
</evidence>
<dbReference type="InterPro" id="IPR036388">
    <property type="entry name" value="WH-like_DNA-bd_sf"/>
</dbReference>
<proteinExistence type="predicted"/>
<dbReference type="PANTHER" id="PTHR34293">
    <property type="entry name" value="HTH-TYPE TRANSCRIPTIONAL REGULATOR TRMBL2"/>
    <property type="match status" value="1"/>
</dbReference>
<dbReference type="InterPro" id="IPR051797">
    <property type="entry name" value="TrmB-like"/>
</dbReference>
<sequence>MKKLSNSLLHSLNLTEAQASVYAAALELGVANMQQLATKSGIKRTSIYNFIEGMKERGFIVEITKRKRTMYSAVAPEQLVEIEKTRLAELEHALPELRAIQNESMTKPRVAFYDGIEGIKEVYADILKDKKEVIVFEDLENMKKVLPDSFYSWFPGERARRNIPLKSILRDSSEAREFTKQDIRLLRKTKMVDSGDWKTEINIYGDKVALMSYRTKIPFCVLIEDHNIAETLRSAWKELWERLD</sequence>
<dbReference type="EMBL" id="MGKP01000010">
    <property type="protein sequence ID" value="OGN29034.1"/>
    <property type="molecule type" value="Genomic_DNA"/>
</dbReference>
<dbReference type="STRING" id="1802701.A3A33_00040"/>
<evidence type="ECO:0000259" key="1">
    <source>
        <dbReference type="Pfam" id="PF01978"/>
    </source>
</evidence>
<dbReference type="InterPro" id="IPR036390">
    <property type="entry name" value="WH_DNA-bd_sf"/>
</dbReference>
<dbReference type="Proteomes" id="UP000179047">
    <property type="component" value="Unassembled WGS sequence"/>
</dbReference>
<dbReference type="Gene3D" id="1.10.10.10">
    <property type="entry name" value="Winged helix-like DNA-binding domain superfamily/Winged helix DNA-binding domain"/>
    <property type="match status" value="1"/>
</dbReference>
<organism evidence="2 3">
    <name type="scientific">Candidatus Yanofskybacteria bacterium RIFCSPLOWO2_01_FULL_49_25</name>
    <dbReference type="NCBI Taxonomy" id="1802701"/>
    <lineage>
        <taxon>Bacteria</taxon>
        <taxon>Candidatus Yanofskyibacteriota</taxon>
    </lineage>
</organism>
<feature type="domain" description="Transcription regulator TrmB N-terminal" evidence="1">
    <location>
        <begin position="9"/>
        <end position="77"/>
    </location>
</feature>
<dbReference type="SUPFAM" id="SSF46785">
    <property type="entry name" value="Winged helix' DNA-binding domain"/>
    <property type="match status" value="1"/>
</dbReference>
<dbReference type="PANTHER" id="PTHR34293:SF1">
    <property type="entry name" value="HTH-TYPE TRANSCRIPTIONAL REGULATOR TRMBL2"/>
    <property type="match status" value="1"/>
</dbReference>